<comment type="subcellular location">
    <subcellularLocation>
        <location evidence="1">Membrane</location>
        <topology evidence="1">Single-pass membrane protein</topology>
    </subcellularLocation>
</comment>
<evidence type="ECO:0000256" key="2">
    <source>
        <dbReference type="ARBA" id="ARBA00022692"/>
    </source>
</evidence>
<evidence type="ECO:0000256" key="4">
    <source>
        <dbReference type="ARBA" id="ARBA00023136"/>
    </source>
</evidence>
<evidence type="ECO:0000256" key="5">
    <source>
        <dbReference type="SAM" id="MobiDB-lite"/>
    </source>
</evidence>
<evidence type="ECO:0000313" key="8">
    <source>
        <dbReference type="Proteomes" id="UP001470230"/>
    </source>
</evidence>
<keyword evidence="8" id="KW-1185">Reference proteome</keyword>
<gene>
    <name evidence="7" type="ORF">M9Y10_005238</name>
</gene>
<dbReference type="Gene3D" id="3.40.30.10">
    <property type="entry name" value="Glutaredoxin"/>
    <property type="match status" value="1"/>
</dbReference>
<dbReference type="PANTHER" id="PTHR46426:SF1">
    <property type="entry name" value="PROTEIN DISULFIDE-ISOMERASE TMX3"/>
    <property type="match status" value="1"/>
</dbReference>
<dbReference type="InterPro" id="IPR036249">
    <property type="entry name" value="Thioredoxin-like_sf"/>
</dbReference>
<evidence type="ECO:0000256" key="1">
    <source>
        <dbReference type="ARBA" id="ARBA00004167"/>
    </source>
</evidence>
<sequence>MFFFIFFYSVLSYFEKLTIDNYTSLINESQKFPVFALLQSRWCSHCMELKPTWRRVQEHYENDTRFYFVDISCDSDNELCNKFADSGTPRIFWCKSGIEAAERFVNSYTYEEFIIFIEKRLAQPITDIYNHTQYLEFLKQNEEQSIFSLQEYTISDSSNSEIQKSFEKIANEFDSYPCRFINMKYNEFESKESDDKSQAILQFTCPWTNTTDRLVSLLNEKNMRAFINLYSFPPLYDATNVFLKAQVKTHRPFLLYYDNDKVTFYGQLVKLTSKFPRWFKTGVINCADRGRVCRVFGFTLTGGHEFVIVLPHKNIYYKFEGEISNITILNWVKSVLDGNERALGPGAGFKGFWFNLKIQMKKPKFWKRLIINLSIGIPILVLLIKGLLKCIELGTPPEYEDDENEKKISQKANEEGDTDNDKCFEEARQNQTNNSENLPGYSKKEKTD</sequence>
<organism evidence="7 8">
    <name type="scientific">Tritrichomonas musculus</name>
    <dbReference type="NCBI Taxonomy" id="1915356"/>
    <lineage>
        <taxon>Eukaryota</taxon>
        <taxon>Metamonada</taxon>
        <taxon>Parabasalia</taxon>
        <taxon>Tritrichomonadida</taxon>
        <taxon>Tritrichomonadidae</taxon>
        <taxon>Tritrichomonas</taxon>
    </lineage>
</organism>
<protein>
    <recommendedName>
        <fullName evidence="6">Thioredoxin domain-containing protein</fullName>
    </recommendedName>
</protein>
<dbReference type="InterPro" id="IPR052250">
    <property type="entry name" value="PDI_TMX3"/>
</dbReference>
<keyword evidence="4" id="KW-0472">Membrane</keyword>
<dbReference type="CDD" id="cd02961">
    <property type="entry name" value="PDI_a_family"/>
    <property type="match status" value="1"/>
</dbReference>
<keyword evidence="2" id="KW-0812">Transmembrane</keyword>
<feature type="domain" description="Thioredoxin" evidence="6">
    <location>
        <begin position="1"/>
        <end position="122"/>
    </location>
</feature>
<feature type="region of interest" description="Disordered" evidence="5">
    <location>
        <begin position="398"/>
        <end position="448"/>
    </location>
</feature>
<dbReference type="Pfam" id="PF00085">
    <property type="entry name" value="Thioredoxin"/>
    <property type="match status" value="1"/>
</dbReference>
<evidence type="ECO:0000259" key="6">
    <source>
        <dbReference type="PROSITE" id="PS51352"/>
    </source>
</evidence>
<comment type="caution">
    <text evidence="7">The sequence shown here is derived from an EMBL/GenBank/DDBJ whole genome shotgun (WGS) entry which is preliminary data.</text>
</comment>
<dbReference type="Proteomes" id="UP001470230">
    <property type="component" value="Unassembled WGS sequence"/>
</dbReference>
<dbReference type="SUPFAM" id="SSF52833">
    <property type="entry name" value="Thioredoxin-like"/>
    <property type="match status" value="1"/>
</dbReference>
<reference evidence="7 8" key="1">
    <citation type="submission" date="2024-04" db="EMBL/GenBank/DDBJ databases">
        <title>Tritrichomonas musculus Genome.</title>
        <authorList>
            <person name="Alves-Ferreira E."/>
            <person name="Grigg M."/>
            <person name="Lorenzi H."/>
            <person name="Galac M."/>
        </authorList>
    </citation>
    <scope>NUCLEOTIDE SEQUENCE [LARGE SCALE GENOMIC DNA]</scope>
    <source>
        <strain evidence="7 8">EAF2021</strain>
    </source>
</reference>
<dbReference type="PANTHER" id="PTHR46426">
    <property type="entry name" value="PROTEIN DISULFIDE-ISOMERASE TMX3"/>
    <property type="match status" value="1"/>
</dbReference>
<evidence type="ECO:0000313" key="7">
    <source>
        <dbReference type="EMBL" id="KAK8878465.1"/>
    </source>
</evidence>
<dbReference type="PROSITE" id="PS51352">
    <property type="entry name" value="THIOREDOXIN_2"/>
    <property type="match status" value="1"/>
</dbReference>
<keyword evidence="3" id="KW-1133">Transmembrane helix</keyword>
<name>A0ABR2JKN6_9EUKA</name>
<evidence type="ECO:0000256" key="3">
    <source>
        <dbReference type="ARBA" id="ARBA00022989"/>
    </source>
</evidence>
<dbReference type="InterPro" id="IPR013766">
    <property type="entry name" value="Thioredoxin_domain"/>
</dbReference>
<proteinExistence type="predicted"/>
<accession>A0ABR2JKN6</accession>
<feature type="compositionally biased region" description="Basic and acidic residues" evidence="5">
    <location>
        <begin position="404"/>
        <end position="428"/>
    </location>
</feature>
<dbReference type="EMBL" id="JAPFFF010000011">
    <property type="protein sequence ID" value="KAK8878465.1"/>
    <property type="molecule type" value="Genomic_DNA"/>
</dbReference>